<evidence type="ECO:0000256" key="2">
    <source>
        <dbReference type="ARBA" id="ARBA00022833"/>
    </source>
</evidence>
<dbReference type="PROSITE" id="PS51747">
    <property type="entry name" value="CYT_DCMP_DEAMINASES_2"/>
    <property type="match status" value="1"/>
</dbReference>
<dbReference type="GO" id="GO:0016787">
    <property type="term" value="F:hydrolase activity"/>
    <property type="evidence" value="ECO:0007669"/>
    <property type="project" value="InterPro"/>
</dbReference>
<dbReference type="Gene3D" id="3.40.140.10">
    <property type="entry name" value="Cytidine Deaminase, domain 2"/>
    <property type="match status" value="1"/>
</dbReference>
<accession>A0A1G6P6H1</accession>
<keyword evidence="5" id="KW-1185">Reference proteome</keyword>
<dbReference type="STRING" id="168276.SAMN05444580_101803"/>
<dbReference type="CDD" id="cd01285">
    <property type="entry name" value="nucleoside_deaminase"/>
    <property type="match status" value="1"/>
</dbReference>
<dbReference type="Proteomes" id="UP000199417">
    <property type="component" value="Unassembled WGS sequence"/>
</dbReference>
<sequence>MSDRGSIDRVDRAHLRRAIELAVETGDAGNRPFGAVVVGADGTVVAEGANSVTTSGDVTEHAELDAVTTACGEGNAGQLVGATVYASGEPCPMCAAAMVWAGVRRVVFGAAAAQFGGILSGGPRFTLGCAEVIASANQGTVVSGPHLGDEALAPFHRFVAENQTLPAEAVGEP</sequence>
<evidence type="ECO:0000256" key="1">
    <source>
        <dbReference type="ARBA" id="ARBA00022723"/>
    </source>
</evidence>
<dbReference type="InterPro" id="IPR016192">
    <property type="entry name" value="APOBEC/CMP_deaminase_Zn-bd"/>
</dbReference>
<dbReference type="PANTHER" id="PTHR11079">
    <property type="entry name" value="CYTOSINE DEAMINASE FAMILY MEMBER"/>
    <property type="match status" value="1"/>
</dbReference>
<dbReference type="PROSITE" id="PS00903">
    <property type="entry name" value="CYT_DCMP_DEAMINASES_1"/>
    <property type="match status" value="1"/>
</dbReference>
<dbReference type="PANTHER" id="PTHR11079:SF179">
    <property type="entry name" value="TRNA(ADENINE(34)) DEAMINASE, CHLOROPLASTIC"/>
    <property type="match status" value="1"/>
</dbReference>
<dbReference type="RefSeq" id="WP_072842959.1">
    <property type="nucleotide sequence ID" value="NZ_FNAB01000001.1"/>
</dbReference>
<reference evidence="4 5" key="1">
    <citation type="submission" date="2016-10" db="EMBL/GenBank/DDBJ databases">
        <authorList>
            <person name="de Groot N.N."/>
        </authorList>
    </citation>
    <scope>NUCLEOTIDE SEQUENCE [LARGE SCALE GENOMIC DNA]</scope>
    <source>
        <strain evidence="4 5">JCM 11308</strain>
    </source>
</reference>
<evidence type="ECO:0000259" key="3">
    <source>
        <dbReference type="PROSITE" id="PS51747"/>
    </source>
</evidence>
<organism evidence="4 5">
    <name type="scientific">Rhodococcus tukisamuensis</name>
    <dbReference type="NCBI Taxonomy" id="168276"/>
    <lineage>
        <taxon>Bacteria</taxon>
        <taxon>Bacillati</taxon>
        <taxon>Actinomycetota</taxon>
        <taxon>Actinomycetes</taxon>
        <taxon>Mycobacteriales</taxon>
        <taxon>Nocardiaceae</taxon>
        <taxon>Rhodococcus</taxon>
    </lineage>
</organism>
<proteinExistence type="predicted"/>
<keyword evidence="2" id="KW-0862">Zinc</keyword>
<protein>
    <submittedName>
        <fullName evidence="4">tRNA(Arg) A34 adenosine deaminase TadA</fullName>
    </submittedName>
</protein>
<dbReference type="GO" id="GO:0008270">
    <property type="term" value="F:zinc ion binding"/>
    <property type="evidence" value="ECO:0007669"/>
    <property type="project" value="InterPro"/>
</dbReference>
<feature type="domain" description="CMP/dCMP-type deaminase" evidence="3">
    <location>
        <begin position="9"/>
        <end position="120"/>
    </location>
</feature>
<dbReference type="InterPro" id="IPR002125">
    <property type="entry name" value="CMP_dCMP_dom"/>
</dbReference>
<dbReference type="AlphaFoldDB" id="A0A1G6P6H1"/>
<keyword evidence="1" id="KW-0479">Metal-binding</keyword>
<dbReference type="EMBL" id="FNAB01000001">
    <property type="protein sequence ID" value="SDC75753.1"/>
    <property type="molecule type" value="Genomic_DNA"/>
</dbReference>
<name>A0A1G6P6H1_9NOCA</name>
<dbReference type="SUPFAM" id="SSF53927">
    <property type="entry name" value="Cytidine deaminase-like"/>
    <property type="match status" value="1"/>
</dbReference>
<dbReference type="InterPro" id="IPR016193">
    <property type="entry name" value="Cytidine_deaminase-like"/>
</dbReference>
<dbReference type="Pfam" id="PF00383">
    <property type="entry name" value="dCMP_cyt_deam_1"/>
    <property type="match status" value="1"/>
</dbReference>
<evidence type="ECO:0000313" key="5">
    <source>
        <dbReference type="Proteomes" id="UP000199417"/>
    </source>
</evidence>
<gene>
    <name evidence="4" type="ORF">SAMN05444580_101803</name>
</gene>
<evidence type="ECO:0000313" key="4">
    <source>
        <dbReference type="EMBL" id="SDC75753.1"/>
    </source>
</evidence>